<dbReference type="HAMAP" id="MF_03012">
    <property type="entry name" value="eIF3m"/>
    <property type="match status" value="1"/>
</dbReference>
<evidence type="ECO:0000256" key="1">
    <source>
        <dbReference type="ARBA" id="ARBA00022598"/>
    </source>
</evidence>
<comment type="caution">
    <text evidence="11">The sequence shown here is derived from an EMBL/GenBank/DDBJ whole genome shotgun (WGS) entry which is preliminary data.</text>
</comment>
<reference evidence="11 12" key="1">
    <citation type="submission" date="2019-12" db="EMBL/GenBank/DDBJ databases">
        <title>Chromosome-level assembly of the Caenorhabditis remanei genome.</title>
        <authorList>
            <person name="Teterina A.A."/>
            <person name="Willis J.H."/>
            <person name="Phillips P.C."/>
        </authorList>
    </citation>
    <scope>NUCLEOTIDE SEQUENCE [LARGE SCALE GENOMIC DNA]</scope>
    <source>
        <strain evidence="11 12">PX506</strain>
        <tissue evidence="11">Whole organism</tissue>
    </source>
</reference>
<evidence type="ECO:0000313" key="12">
    <source>
        <dbReference type="Proteomes" id="UP000483820"/>
    </source>
</evidence>
<dbReference type="PANTHER" id="PTHR11766">
    <property type="entry name" value="TYROSYL-TRNA SYNTHETASE"/>
    <property type="match status" value="1"/>
</dbReference>
<keyword evidence="4" id="KW-0694">RNA-binding</keyword>
<dbReference type="InterPro" id="IPR001412">
    <property type="entry name" value="aa-tRNA-synth_I_CS"/>
</dbReference>
<evidence type="ECO:0000256" key="5">
    <source>
        <dbReference type="ARBA" id="ARBA00022917"/>
    </source>
</evidence>
<proteinExistence type="inferred from homology"/>
<protein>
    <recommendedName>
        <fullName evidence="8">COP9/Signalosome and eIF3 complex-shared subunit 1</fullName>
    </recommendedName>
    <alternativeName>
        <fullName evidence="8">COP9 signalosome complex subunit 7</fullName>
        <shortName evidence="8">Signalosome subunit 7</shortName>
    </alternativeName>
    <alternativeName>
        <fullName evidence="8">Eukaryotic translation initiation factor 3 subunit M</fullName>
        <shortName evidence="8">eIF3m</shortName>
    </alternativeName>
</protein>
<comment type="similarity">
    <text evidence="9">Belongs to the class-I aminoacyl-tRNA synthetase family.</text>
</comment>
<dbReference type="GO" id="GO:0001732">
    <property type="term" value="P:formation of cytoplasmic translation initiation complex"/>
    <property type="evidence" value="ECO:0007669"/>
    <property type="project" value="UniProtKB-UniRule"/>
</dbReference>
<dbReference type="GO" id="GO:0005739">
    <property type="term" value="C:mitochondrion"/>
    <property type="evidence" value="ECO:0007669"/>
    <property type="project" value="TreeGrafter"/>
</dbReference>
<keyword evidence="3 9" id="KW-0067">ATP-binding</keyword>
<dbReference type="PROSITE" id="PS50250">
    <property type="entry name" value="PCI"/>
    <property type="match status" value="1"/>
</dbReference>
<keyword evidence="8" id="KW-0736">Signalosome</keyword>
<dbReference type="InterPro" id="IPR002307">
    <property type="entry name" value="Tyr-tRNA-ligase"/>
</dbReference>
<dbReference type="PROSITE" id="PS00178">
    <property type="entry name" value="AA_TRNA_LIGASE_I"/>
    <property type="match status" value="1"/>
</dbReference>
<dbReference type="Pfam" id="PF01399">
    <property type="entry name" value="PCI"/>
    <property type="match status" value="1"/>
</dbReference>
<keyword evidence="1 9" id="KW-0436">Ligase</keyword>
<dbReference type="GO" id="GO:0003723">
    <property type="term" value="F:RNA binding"/>
    <property type="evidence" value="ECO:0007669"/>
    <property type="project" value="UniProtKB-KW"/>
</dbReference>
<keyword evidence="2 9" id="KW-0547">Nucleotide-binding</keyword>
<dbReference type="FunFam" id="3.40.50.620:FF:000287">
    <property type="entry name" value="Tyrosine--tRNA ligase"/>
    <property type="match status" value="1"/>
</dbReference>
<keyword evidence="8" id="KW-0963">Cytoplasm</keyword>
<name>A0A6A5GTZ2_CAERE</name>
<dbReference type="SMART" id="SM00088">
    <property type="entry name" value="PINT"/>
    <property type="match status" value="1"/>
</dbReference>
<keyword evidence="8" id="KW-0221">Differentiation</keyword>
<sequence>MYFSKRIGDVALKTVRERRANPFVDYIRDLSKRKPLQHSYPADLLNKYEAELKQLPPYVYAGFDPTAESLHVGNLLILVNLIRCQQFGLRPIALIGEFTASIGDPSGKKSERDLLGEDVVIHNSKKVSEQIRNVFANTCRSSEPPIVVNNNDWLGKISLRDFFRECKSMQLGKMLRMKTIKSRLETGLSYTEFSYQTMQAYDWYTLSEKFGCRFQLGGYDQLGHLDFGAHYIKKRGNLSDNRFAAGVCFPILTDSAGNKLGKSEGGGALWLDPVKTSPFHFYQFFAQLHDDKAEELLLLFSLRGVEDLEELLQNHRNNLGKWIAQKELAMEVTKMVHGEDGLDSALRCTKAMFGSKKADLTGLSRSEILKLFRTTIDLKKEDISSMGDLANVTRQGNGKGYLLMQKGAFSVNGTKKVNPAESIEGVSSSLPALTDLTLVCWGKRDYRLMADTRELPVFAYIDDVKQLQELRQYLNKHESVKLDPTGPAETAKNLVEICSTLHVLPSWSQDVDLVLNSISSLIVVVPGEKCEPVVEEFIKNVSPKFYKGTGWGSHAGIAVRVLSNLYKGYSNFHTVQEKILMALVDMCAEARLIGELECNLETLNDRFNTWETPVEGQREILRAVHRALLADQRADQAAKVMTALLGTYTEKDAATARDDAMECVRTAVVDPKSFSFDHLERLSAVKALKTSDPLMFNALELFISGTLKDYQAFVAKNPKFVSEYLKVDEAILLKKIRLLTLMSLAEEKNEIKLDELAKQLDIHGDETLEEFVIDAIQVNAISGKINEMANTLVVSSYQHRRFGTEQWVLLEKRLKVLIANLKQTHNNVHDVNQRIEAL</sequence>
<organism evidence="11 12">
    <name type="scientific">Caenorhabditis remanei</name>
    <name type="common">Caenorhabditis vulgaris</name>
    <dbReference type="NCBI Taxonomy" id="31234"/>
    <lineage>
        <taxon>Eukaryota</taxon>
        <taxon>Metazoa</taxon>
        <taxon>Ecdysozoa</taxon>
        <taxon>Nematoda</taxon>
        <taxon>Chromadorea</taxon>
        <taxon>Rhabditida</taxon>
        <taxon>Rhabditina</taxon>
        <taxon>Rhabditomorpha</taxon>
        <taxon>Rhabditoidea</taxon>
        <taxon>Rhabditidae</taxon>
        <taxon>Peloderinae</taxon>
        <taxon>Caenorhabditis</taxon>
    </lineage>
</organism>
<dbReference type="GO" id="GO:0004831">
    <property type="term" value="F:tyrosine-tRNA ligase activity"/>
    <property type="evidence" value="ECO:0007669"/>
    <property type="project" value="UniProtKB-EC"/>
</dbReference>
<keyword evidence="8" id="KW-0396">Initiation factor</keyword>
<dbReference type="GO" id="GO:0048477">
    <property type="term" value="P:oogenesis"/>
    <property type="evidence" value="ECO:0007669"/>
    <property type="project" value="UniProtKB-KW"/>
</dbReference>
<dbReference type="PRINTS" id="PR01040">
    <property type="entry name" value="TRNASYNTHTYR"/>
</dbReference>
<comment type="subunit">
    <text evidence="8">Component of the eukaryotic translation initiation factor 3 (eIF-3) complex. Within the eIF-3 complex, interacts directly with eif-3.F. Component of the CSN complex, composed of csn-1, csn-2, csn-3, csn-4, csn-5, csn-6 and csn-7. Within the CSN complex, interacts directly with csn-1 and csn-4.</text>
</comment>
<dbReference type="GO" id="GO:0005829">
    <property type="term" value="C:cytosol"/>
    <property type="evidence" value="ECO:0007669"/>
    <property type="project" value="TreeGrafter"/>
</dbReference>
<dbReference type="GO" id="GO:0005524">
    <property type="term" value="F:ATP binding"/>
    <property type="evidence" value="ECO:0007669"/>
    <property type="project" value="UniProtKB-KW"/>
</dbReference>
<dbReference type="AlphaFoldDB" id="A0A6A5GTZ2"/>
<evidence type="ECO:0000256" key="4">
    <source>
        <dbReference type="ARBA" id="ARBA00022884"/>
    </source>
</evidence>
<keyword evidence="6 9" id="KW-0030">Aminoacyl-tRNA synthetase</keyword>
<dbReference type="CDD" id="cd00805">
    <property type="entry name" value="TyrRS_core"/>
    <property type="match status" value="1"/>
</dbReference>
<dbReference type="Gene3D" id="1.10.240.10">
    <property type="entry name" value="Tyrosyl-Transfer RNA Synthetase"/>
    <property type="match status" value="1"/>
</dbReference>
<dbReference type="GO" id="GO:0008180">
    <property type="term" value="C:COP9 signalosome"/>
    <property type="evidence" value="ECO:0007669"/>
    <property type="project" value="UniProtKB-UniRule"/>
</dbReference>
<evidence type="ECO:0000256" key="3">
    <source>
        <dbReference type="ARBA" id="ARBA00022840"/>
    </source>
</evidence>
<dbReference type="InterPro" id="IPR024088">
    <property type="entry name" value="Tyr-tRNA-ligase_bac-type"/>
</dbReference>
<dbReference type="GO" id="GO:0033290">
    <property type="term" value="C:eukaryotic 48S preinitiation complex"/>
    <property type="evidence" value="ECO:0007669"/>
    <property type="project" value="UniProtKB-UniRule"/>
</dbReference>
<dbReference type="InterPro" id="IPR000717">
    <property type="entry name" value="PCI_dom"/>
</dbReference>
<evidence type="ECO:0000256" key="6">
    <source>
        <dbReference type="ARBA" id="ARBA00023146"/>
    </source>
</evidence>
<comment type="similarity">
    <text evidence="8">Belongs to the eIF-3 subunit M family.</text>
</comment>
<keyword evidence="5 8" id="KW-0648">Protein biosynthesis</keyword>
<dbReference type="InterPro" id="IPR027528">
    <property type="entry name" value="eIF3m"/>
</dbReference>
<dbReference type="FunFam" id="1.10.240.10:FF:000001">
    <property type="entry name" value="Tyrosine--tRNA ligase"/>
    <property type="match status" value="1"/>
</dbReference>
<evidence type="ECO:0000313" key="11">
    <source>
        <dbReference type="EMBL" id="KAF1758124.1"/>
    </source>
</evidence>
<evidence type="ECO:0000256" key="2">
    <source>
        <dbReference type="ARBA" id="ARBA00022741"/>
    </source>
</evidence>
<dbReference type="PANTHER" id="PTHR11766:SF0">
    <property type="entry name" value="TYROSINE--TRNA LIGASE, MITOCHONDRIAL"/>
    <property type="match status" value="1"/>
</dbReference>
<dbReference type="Pfam" id="PF00579">
    <property type="entry name" value="tRNA-synt_1b"/>
    <property type="match status" value="1"/>
</dbReference>
<dbReference type="EMBL" id="WUAV01000004">
    <property type="protein sequence ID" value="KAF1758124.1"/>
    <property type="molecule type" value="Genomic_DNA"/>
</dbReference>
<keyword evidence="8" id="KW-0896">Oogenesis</keyword>
<dbReference type="InterPro" id="IPR014729">
    <property type="entry name" value="Rossmann-like_a/b/a_fold"/>
</dbReference>
<dbReference type="InterPro" id="IPR002305">
    <property type="entry name" value="aa-tRNA-synth_Ic"/>
</dbReference>
<dbReference type="SUPFAM" id="SSF52374">
    <property type="entry name" value="Nucleotidylyl transferase"/>
    <property type="match status" value="1"/>
</dbReference>
<dbReference type="GO" id="GO:0016282">
    <property type="term" value="C:eukaryotic 43S preinitiation complex"/>
    <property type="evidence" value="ECO:0007669"/>
    <property type="project" value="UniProtKB-UniRule"/>
</dbReference>
<dbReference type="GO" id="GO:0003743">
    <property type="term" value="F:translation initiation factor activity"/>
    <property type="evidence" value="ECO:0007669"/>
    <property type="project" value="UniProtKB-UniRule"/>
</dbReference>
<dbReference type="Proteomes" id="UP000483820">
    <property type="component" value="Chromosome IV"/>
</dbReference>
<evidence type="ECO:0000256" key="9">
    <source>
        <dbReference type="RuleBase" id="RU361234"/>
    </source>
</evidence>
<evidence type="ECO:0000259" key="10">
    <source>
        <dbReference type="PROSITE" id="PS50250"/>
    </source>
</evidence>
<feature type="domain" description="PCI" evidence="10">
    <location>
        <begin position="636"/>
        <end position="799"/>
    </location>
</feature>
<gene>
    <name evidence="8" type="primary">cif-1</name>
    <name evidence="8" type="synonym">csn-7</name>
    <name evidence="8" type="synonym">eif-3.M</name>
    <name evidence="11" type="ORF">GCK72_014582</name>
</gene>
<comment type="subcellular location">
    <subcellularLocation>
        <location evidence="8">Cytoplasm</location>
    </subcellularLocation>
</comment>
<dbReference type="Gene3D" id="3.40.50.620">
    <property type="entry name" value="HUPs"/>
    <property type="match status" value="1"/>
</dbReference>
<dbReference type="GO" id="GO:0071541">
    <property type="term" value="C:eukaryotic translation initiation factor 3 complex, eIF3m"/>
    <property type="evidence" value="ECO:0007669"/>
    <property type="project" value="UniProtKB-UniRule"/>
</dbReference>
<evidence type="ECO:0000256" key="7">
    <source>
        <dbReference type="ARBA" id="ARBA00048248"/>
    </source>
</evidence>
<comment type="function">
    <text evidence="8">Component of the eukaryotic translation initiation factor 3 (eIF-3) complex, which is involved in protein synthesis of a specialized repertoire of mRNAs and, together with other initiation factors, stimulates binding of mRNA and methionyl-tRNAi to the 40S ribosome. The eIF-3 complex specifically targets and initiates translation of a subset of mRNAs involved in cell proliferation. Component of the COP9 signalosome complex (CSN), a complex involved in various cellular and developmental processes. The CSN complex is an essential regulator of the ubiquitin (Ubl) conjugation pathway by mediating the deneddylation of the cullin subunits of the SCF-type E3 ligase complexes, leading to decrease the Ubl ligase activity of SCF. The CSN complex plays an essential role in embryogenesis and oogenesis and is required to regulate microtubule stability in the early embryo. Mediates mei-1 targeting for degradation at the meiosis to mitosis transition via deneddylation of cul-3.</text>
</comment>
<accession>A0A6A5GTZ2</accession>
<keyword evidence="8" id="KW-0217">Developmental protein</keyword>
<dbReference type="GO" id="GO:0000338">
    <property type="term" value="P:protein deneddylation"/>
    <property type="evidence" value="ECO:0007669"/>
    <property type="project" value="UniProtKB-UniRule"/>
</dbReference>
<dbReference type="NCBIfam" id="TIGR00234">
    <property type="entry name" value="tyrS"/>
    <property type="match status" value="1"/>
</dbReference>
<dbReference type="GO" id="GO:0006437">
    <property type="term" value="P:tyrosyl-tRNA aminoacylation"/>
    <property type="evidence" value="ECO:0007669"/>
    <property type="project" value="InterPro"/>
</dbReference>
<comment type="catalytic activity">
    <reaction evidence="7 9">
        <text>tRNA(Tyr) + L-tyrosine + ATP = L-tyrosyl-tRNA(Tyr) + AMP + diphosphate + H(+)</text>
        <dbReference type="Rhea" id="RHEA:10220"/>
        <dbReference type="Rhea" id="RHEA-COMP:9706"/>
        <dbReference type="Rhea" id="RHEA-COMP:9707"/>
        <dbReference type="ChEBI" id="CHEBI:15378"/>
        <dbReference type="ChEBI" id="CHEBI:30616"/>
        <dbReference type="ChEBI" id="CHEBI:33019"/>
        <dbReference type="ChEBI" id="CHEBI:58315"/>
        <dbReference type="ChEBI" id="CHEBI:78442"/>
        <dbReference type="ChEBI" id="CHEBI:78536"/>
        <dbReference type="ChEBI" id="CHEBI:456215"/>
        <dbReference type="EC" id="6.1.1.1"/>
    </reaction>
</comment>
<evidence type="ECO:0000256" key="8">
    <source>
        <dbReference type="HAMAP-Rule" id="MF_03012"/>
    </source>
</evidence>